<keyword evidence="2" id="KW-0808">Transferase</keyword>
<accession>A0ABQ4YDS6</accession>
<dbReference type="Gene3D" id="2.40.70.10">
    <property type="entry name" value="Acid Proteases"/>
    <property type="match status" value="1"/>
</dbReference>
<dbReference type="Proteomes" id="UP001151760">
    <property type="component" value="Unassembled WGS sequence"/>
</dbReference>
<dbReference type="PANTHER" id="PTHR33067:SF9">
    <property type="entry name" value="RNA-DIRECTED DNA POLYMERASE"/>
    <property type="match status" value="1"/>
</dbReference>
<gene>
    <name evidence="2" type="ORF">Tco_0725468</name>
</gene>
<proteinExistence type="predicted"/>
<organism evidence="2 3">
    <name type="scientific">Tanacetum coccineum</name>
    <dbReference type="NCBI Taxonomy" id="301880"/>
    <lineage>
        <taxon>Eukaryota</taxon>
        <taxon>Viridiplantae</taxon>
        <taxon>Streptophyta</taxon>
        <taxon>Embryophyta</taxon>
        <taxon>Tracheophyta</taxon>
        <taxon>Spermatophyta</taxon>
        <taxon>Magnoliopsida</taxon>
        <taxon>eudicotyledons</taxon>
        <taxon>Gunneridae</taxon>
        <taxon>Pentapetalae</taxon>
        <taxon>asterids</taxon>
        <taxon>campanulids</taxon>
        <taxon>Asterales</taxon>
        <taxon>Asteraceae</taxon>
        <taxon>Asteroideae</taxon>
        <taxon>Anthemideae</taxon>
        <taxon>Anthemidinae</taxon>
        <taxon>Tanacetum</taxon>
    </lineage>
</organism>
<keyword evidence="3" id="KW-1185">Reference proteome</keyword>
<feature type="region of interest" description="Disordered" evidence="1">
    <location>
        <begin position="1"/>
        <end position="20"/>
    </location>
</feature>
<dbReference type="GO" id="GO:0003964">
    <property type="term" value="F:RNA-directed DNA polymerase activity"/>
    <property type="evidence" value="ECO:0007669"/>
    <property type="project" value="UniProtKB-KW"/>
</dbReference>
<dbReference type="CDD" id="cd00303">
    <property type="entry name" value="retropepsin_like"/>
    <property type="match status" value="1"/>
</dbReference>
<keyword evidence="2" id="KW-0695">RNA-directed DNA polymerase</keyword>
<name>A0ABQ4YDS6_9ASTR</name>
<reference evidence="2" key="1">
    <citation type="journal article" date="2022" name="Int. J. Mol. Sci.">
        <title>Draft Genome of Tanacetum Coccineum: Genomic Comparison of Closely Related Tanacetum-Family Plants.</title>
        <authorList>
            <person name="Yamashiro T."/>
            <person name="Shiraishi A."/>
            <person name="Nakayama K."/>
            <person name="Satake H."/>
        </authorList>
    </citation>
    <scope>NUCLEOTIDE SEQUENCE</scope>
</reference>
<reference evidence="2" key="2">
    <citation type="submission" date="2022-01" db="EMBL/GenBank/DDBJ databases">
        <authorList>
            <person name="Yamashiro T."/>
            <person name="Shiraishi A."/>
            <person name="Satake H."/>
            <person name="Nakayama K."/>
        </authorList>
    </citation>
    <scope>NUCLEOTIDE SEQUENCE</scope>
</reference>
<evidence type="ECO:0000313" key="2">
    <source>
        <dbReference type="EMBL" id="GJS75587.1"/>
    </source>
</evidence>
<sequence>MMAKGITTRSGVVLDGPLPPMPPPFVNPDNEVAKETEVTKDQVQLNVHQCTARVQPPTKTNLPYPSRVEKDKNRERDDILASKFIEIFRDLHFELSFADALVHMPKFALMIKKLLSNKDKLIEITKTPTNANGASINLMPLSIWKKLGLPDLTSTRMVLELADRTISKPLGIAENVFVKVGKFYFPVDFVILDFAADPRVPLILGRPFLSTAHALIDVYEGEIILRHDDQSLILKCGDTPTVSYDNSESVNRMDLIDATCAEYAPKVLDFTKSGDSPFYYFGDPPPFTPFEGSEMLLEQEIEEFLESDESLDMNLQDDFNNEDDDVVYLESLLEVLNDDLFSEFSPKKQINNVESVKTSIEEPPDLELKDLPAHLEYAFLEKDNKLPVIISKDLKEA</sequence>
<dbReference type="InterPro" id="IPR021109">
    <property type="entry name" value="Peptidase_aspartic_dom_sf"/>
</dbReference>
<evidence type="ECO:0000313" key="3">
    <source>
        <dbReference type="Proteomes" id="UP001151760"/>
    </source>
</evidence>
<dbReference type="EMBL" id="BQNB010010313">
    <property type="protein sequence ID" value="GJS75587.1"/>
    <property type="molecule type" value="Genomic_DNA"/>
</dbReference>
<comment type="caution">
    <text evidence="2">The sequence shown here is derived from an EMBL/GenBank/DDBJ whole genome shotgun (WGS) entry which is preliminary data.</text>
</comment>
<protein>
    <submittedName>
        <fullName evidence="2">Reverse transcriptase domain-containing protein</fullName>
    </submittedName>
</protein>
<dbReference type="PANTHER" id="PTHR33067">
    <property type="entry name" value="RNA-DIRECTED DNA POLYMERASE-RELATED"/>
    <property type="match status" value="1"/>
</dbReference>
<evidence type="ECO:0000256" key="1">
    <source>
        <dbReference type="SAM" id="MobiDB-lite"/>
    </source>
</evidence>
<keyword evidence="2" id="KW-0548">Nucleotidyltransferase</keyword>